<dbReference type="SUPFAM" id="SSF51905">
    <property type="entry name" value="FAD/NAD(P)-binding domain"/>
    <property type="match status" value="1"/>
</dbReference>
<protein>
    <recommendedName>
        <fullName evidence="5">FAD-dependent oxidoreductase 2 FAD-binding domain-containing protein</fullName>
    </recommendedName>
</protein>
<dbReference type="InterPro" id="IPR003953">
    <property type="entry name" value="FAD-dep_OxRdtase_2_FAD-bd"/>
</dbReference>
<dbReference type="EMBL" id="JASWJB010000042">
    <property type="protein sequence ID" value="KAK2606347.1"/>
    <property type="molecule type" value="Genomic_DNA"/>
</dbReference>
<comment type="caution">
    <text evidence="6">The sequence shown here is derived from an EMBL/GenBank/DDBJ whole genome shotgun (WGS) entry which is preliminary data.</text>
</comment>
<evidence type="ECO:0000313" key="7">
    <source>
        <dbReference type="Proteomes" id="UP001251528"/>
    </source>
</evidence>
<name>A0AAJ0FVR5_9HYPO</name>
<keyword evidence="3" id="KW-0274">FAD</keyword>
<evidence type="ECO:0000313" key="6">
    <source>
        <dbReference type="EMBL" id="KAK2606347.1"/>
    </source>
</evidence>
<gene>
    <name evidence="6" type="ORF">QQS21_003278</name>
</gene>
<dbReference type="PANTHER" id="PTHR43400:SF7">
    <property type="entry name" value="FAD-DEPENDENT OXIDOREDUCTASE 2 FAD BINDING DOMAIN-CONTAINING PROTEIN"/>
    <property type="match status" value="1"/>
</dbReference>
<evidence type="ECO:0000259" key="5">
    <source>
        <dbReference type="Pfam" id="PF00890"/>
    </source>
</evidence>
<evidence type="ECO:0000256" key="3">
    <source>
        <dbReference type="ARBA" id="ARBA00022827"/>
    </source>
</evidence>
<organism evidence="6 7">
    <name type="scientific">Conoideocrella luteorostrata</name>
    <dbReference type="NCBI Taxonomy" id="1105319"/>
    <lineage>
        <taxon>Eukaryota</taxon>
        <taxon>Fungi</taxon>
        <taxon>Dikarya</taxon>
        <taxon>Ascomycota</taxon>
        <taxon>Pezizomycotina</taxon>
        <taxon>Sordariomycetes</taxon>
        <taxon>Hypocreomycetidae</taxon>
        <taxon>Hypocreales</taxon>
        <taxon>Clavicipitaceae</taxon>
        <taxon>Conoideocrella</taxon>
    </lineage>
</organism>
<sequence length="374" mass="40527">MFRCLQHEVGDAVDEATLRTFYDQSVANLEWLEFHGAKFPSSMALYRTYYPVDDYYLHYSGNENAQWLATLAWPAPRGHQPVGRGLSGMEMTGGSLWQSIFDSAQRLGVRWLTQKAKKYQTTLRSLSGALGFLADILWEKTAQVKTLEARPVVLAARGFVKDREMVRKSIPWAVRTAPMGTAGDDGTGVRLGQSVRGSISHMERMAAWRFILPPEALGEGIVVSPLGERITAEDPGADTGTMEESIEGLARKISVDQSNSKRTIDAHNSAIIDGRPDSVGKVEYRSVIATPPFYGIDISIQSSGMMAVPALTLGGLEVDGATSMVLNEAGNAISGLYATGRNAVGICSRNYVSGLSLADCVFSGRRTGEHAAQS</sequence>
<dbReference type="PANTHER" id="PTHR43400">
    <property type="entry name" value="FUMARATE REDUCTASE"/>
    <property type="match status" value="1"/>
</dbReference>
<keyword evidence="4" id="KW-0560">Oxidoreductase</keyword>
<dbReference type="SUPFAM" id="SSF56425">
    <property type="entry name" value="Succinate dehydrogenase/fumarate reductase flavoprotein, catalytic domain"/>
    <property type="match status" value="1"/>
</dbReference>
<evidence type="ECO:0000256" key="2">
    <source>
        <dbReference type="ARBA" id="ARBA00022630"/>
    </source>
</evidence>
<dbReference type="Gene3D" id="3.90.700.10">
    <property type="entry name" value="Succinate dehydrogenase/fumarate reductase flavoprotein, catalytic domain"/>
    <property type="match status" value="2"/>
</dbReference>
<reference evidence="6" key="1">
    <citation type="submission" date="2023-06" db="EMBL/GenBank/DDBJ databases">
        <title>Conoideocrella luteorostrata (Hypocreales: Clavicipitaceae), a potential biocontrol fungus for elongate hemlock scale in United States Christmas tree production areas.</title>
        <authorList>
            <person name="Barrett H."/>
            <person name="Lovett B."/>
            <person name="Macias A.M."/>
            <person name="Stajich J.E."/>
            <person name="Kasson M.T."/>
        </authorList>
    </citation>
    <scope>NUCLEOTIDE SEQUENCE</scope>
    <source>
        <strain evidence="6">ARSEF 14590</strain>
    </source>
</reference>
<keyword evidence="2" id="KW-0285">Flavoprotein</keyword>
<comment type="cofactor">
    <cofactor evidence="1">
        <name>FAD</name>
        <dbReference type="ChEBI" id="CHEBI:57692"/>
    </cofactor>
</comment>
<evidence type="ECO:0000256" key="1">
    <source>
        <dbReference type="ARBA" id="ARBA00001974"/>
    </source>
</evidence>
<dbReference type="InterPro" id="IPR036188">
    <property type="entry name" value="FAD/NAD-bd_sf"/>
</dbReference>
<dbReference type="InterPro" id="IPR050315">
    <property type="entry name" value="FAD-oxidoreductase_2"/>
</dbReference>
<dbReference type="Proteomes" id="UP001251528">
    <property type="component" value="Unassembled WGS sequence"/>
</dbReference>
<evidence type="ECO:0000256" key="4">
    <source>
        <dbReference type="ARBA" id="ARBA00023002"/>
    </source>
</evidence>
<dbReference type="Gene3D" id="3.50.50.60">
    <property type="entry name" value="FAD/NAD(P)-binding domain"/>
    <property type="match status" value="2"/>
</dbReference>
<dbReference type="InterPro" id="IPR027477">
    <property type="entry name" value="Succ_DH/fumarate_Rdtase_cat_sf"/>
</dbReference>
<proteinExistence type="predicted"/>
<keyword evidence="7" id="KW-1185">Reference proteome</keyword>
<dbReference type="AlphaFoldDB" id="A0AAJ0FVR5"/>
<accession>A0AAJ0FVR5</accession>
<dbReference type="Pfam" id="PF00890">
    <property type="entry name" value="FAD_binding_2"/>
    <property type="match status" value="1"/>
</dbReference>
<feature type="domain" description="FAD-dependent oxidoreductase 2 FAD-binding" evidence="5">
    <location>
        <begin position="6"/>
        <end position="346"/>
    </location>
</feature>
<dbReference type="GO" id="GO:0016491">
    <property type="term" value="F:oxidoreductase activity"/>
    <property type="evidence" value="ECO:0007669"/>
    <property type="project" value="UniProtKB-KW"/>
</dbReference>